<dbReference type="PANTHER" id="PTHR46462">
    <property type="entry name" value="UPSET, ISOFORM A"/>
    <property type="match status" value="1"/>
</dbReference>
<evidence type="ECO:0000256" key="5">
    <source>
        <dbReference type="SAM" id="MobiDB-lite"/>
    </source>
</evidence>
<keyword evidence="3" id="KW-0862">Zinc</keyword>
<dbReference type="GO" id="GO:0006325">
    <property type="term" value="P:chromatin organization"/>
    <property type="evidence" value="ECO:0007669"/>
    <property type="project" value="UniProtKB-KW"/>
</dbReference>
<dbReference type="GO" id="GO:0006355">
    <property type="term" value="P:regulation of DNA-templated transcription"/>
    <property type="evidence" value="ECO:0007669"/>
    <property type="project" value="TreeGrafter"/>
</dbReference>
<dbReference type="SMART" id="SM00317">
    <property type="entry name" value="SET"/>
    <property type="match status" value="1"/>
</dbReference>
<accession>J7RGE4</accession>
<dbReference type="InterPro" id="IPR001965">
    <property type="entry name" value="Znf_PHD"/>
</dbReference>
<dbReference type="OrthoDB" id="20872at2759"/>
<sequence>MSGSRAGETQVKLLEVREQIQQQLSQAMRDSSLFNPLISPGPASITLLQENNGSDSAAGVSLDSGDATPRMAGSTFASASVTPPSGETRDAAGATECCKRGLVAAAALSLAVTRPLPHKRNSVGGVGGATAVVPKRSNELACCCGISGTIHALDMSDLVQCNHCHRWQHIACYGLKSKLEILPIKFYCNVCQPGLAAKNYKVAKKLGAKKRGKSLVGTVPLGQTALQSHSPKQQLHRSDSVTTTVSDSRTSSPKNLNLPIFHQTQQMQSPQRKHSGDHTPAEELDDNNDYEDKYVKMFIQDHADDDWVLPLREKPPVVPQDEILETRGAQSGVYAKRAFKRDEFISQIAGLVDFQKKYIVNPDNQYRIWGTAQPKVFFHPHWPVCIDSRGSSYDGVAINNIRRSCHPNVKLQTVKLPTTETRVDFMVTAIDDINPGDELLINWEWDLRHPICRSTQLCRWELRDRVPQRHGHFLAYPLH</sequence>
<dbReference type="PANTHER" id="PTHR46462:SF3">
    <property type="entry name" value="UPSET, ISOFORM A"/>
    <property type="match status" value="1"/>
</dbReference>
<dbReference type="GeneID" id="34524263"/>
<evidence type="ECO:0000313" key="8">
    <source>
        <dbReference type="Proteomes" id="UP000006310"/>
    </source>
</evidence>
<dbReference type="PROSITE" id="PS50280">
    <property type="entry name" value="SET"/>
    <property type="match status" value="1"/>
</dbReference>
<dbReference type="InterPro" id="IPR011011">
    <property type="entry name" value="Znf_FYVE_PHD"/>
</dbReference>
<evidence type="ECO:0000256" key="1">
    <source>
        <dbReference type="ARBA" id="ARBA00022723"/>
    </source>
</evidence>
<keyword evidence="4" id="KW-0156">Chromatin regulator</keyword>
<dbReference type="Pfam" id="PF00856">
    <property type="entry name" value="SET"/>
    <property type="match status" value="1"/>
</dbReference>
<reference evidence="7 8" key="1">
    <citation type="journal article" date="2011" name="Proc. Natl. Acad. Sci. U.S.A.">
        <title>Evolutionary erosion of yeast sex chromosomes by mating-type switching accidents.</title>
        <authorList>
            <person name="Gordon J.L."/>
            <person name="Armisen D."/>
            <person name="Proux-Wera E."/>
            <person name="Oheigeartaigh S.S."/>
            <person name="Byrne K.P."/>
            <person name="Wolfe K.H."/>
        </authorList>
    </citation>
    <scope>NUCLEOTIDE SEQUENCE [LARGE SCALE GENOMIC DNA]</scope>
    <source>
        <strain evidence="8">ATCC MYA-139 / BCRC 22969 / CBS 8797 / CCRC 22969 / KCTC 17520 / NBRC 10181 / NCYC 3082</strain>
    </source>
</reference>
<proteinExistence type="predicted"/>
<dbReference type="Proteomes" id="UP000006310">
    <property type="component" value="Chromosome 2"/>
</dbReference>
<dbReference type="KEGG" id="kng:KNAG_0B01690"/>
<dbReference type="AlphaFoldDB" id="J7RGE4"/>
<dbReference type="SUPFAM" id="SSF57903">
    <property type="entry name" value="FYVE/PHD zinc finger"/>
    <property type="match status" value="1"/>
</dbReference>
<gene>
    <name evidence="7" type="primary">KNAG0B01690</name>
    <name evidence="7" type="ordered locus">KNAG_0B01690</name>
</gene>
<feature type="compositionally biased region" description="Polar residues" evidence="5">
    <location>
        <begin position="75"/>
        <end position="85"/>
    </location>
</feature>
<protein>
    <recommendedName>
        <fullName evidence="6">SET domain-containing protein</fullName>
    </recommendedName>
</protein>
<dbReference type="InterPro" id="IPR019786">
    <property type="entry name" value="Zinc_finger_PHD-type_CS"/>
</dbReference>
<dbReference type="InterPro" id="IPR013083">
    <property type="entry name" value="Znf_RING/FYVE/PHD"/>
</dbReference>
<dbReference type="Gene3D" id="3.30.40.10">
    <property type="entry name" value="Zinc/RING finger domain, C3HC4 (zinc finger)"/>
    <property type="match status" value="1"/>
</dbReference>
<dbReference type="HOGENOM" id="CLU_569931_0_0_1"/>
<organism evidence="7 8">
    <name type="scientific">Huiozyma naganishii (strain ATCC MYA-139 / BCRC 22969 / CBS 8797 / KCTC 17520 / NBRC 10181 / NCYC 3082 / Yp74L-3)</name>
    <name type="common">Yeast</name>
    <name type="synonym">Kazachstania naganishii</name>
    <dbReference type="NCBI Taxonomy" id="1071383"/>
    <lineage>
        <taxon>Eukaryota</taxon>
        <taxon>Fungi</taxon>
        <taxon>Dikarya</taxon>
        <taxon>Ascomycota</taxon>
        <taxon>Saccharomycotina</taxon>
        <taxon>Saccharomycetes</taxon>
        <taxon>Saccharomycetales</taxon>
        <taxon>Saccharomycetaceae</taxon>
        <taxon>Huiozyma</taxon>
    </lineage>
</organism>
<feature type="region of interest" description="Disordered" evidence="5">
    <location>
        <begin position="223"/>
        <end position="287"/>
    </location>
</feature>
<dbReference type="eggNOG" id="KOG1844">
    <property type="taxonomic scope" value="Eukaryota"/>
</dbReference>
<dbReference type="Gene3D" id="2.170.270.10">
    <property type="entry name" value="SET domain"/>
    <property type="match status" value="1"/>
</dbReference>
<dbReference type="GO" id="GO:0070210">
    <property type="term" value="C:Rpd3L-Expanded complex"/>
    <property type="evidence" value="ECO:0007669"/>
    <property type="project" value="TreeGrafter"/>
</dbReference>
<dbReference type="STRING" id="1071383.J7RGE4"/>
<dbReference type="PROSITE" id="PS01359">
    <property type="entry name" value="ZF_PHD_1"/>
    <property type="match status" value="1"/>
</dbReference>
<reference evidence="8" key="2">
    <citation type="submission" date="2012-08" db="EMBL/GenBank/DDBJ databases">
        <title>Genome sequence of Kazachstania naganishii.</title>
        <authorList>
            <person name="Gordon J.L."/>
            <person name="Armisen D."/>
            <person name="Proux-Wera E."/>
            <person name="OhEigeartaigh S.S."/>
            <person name="Byrne K.P."/>
            <person name="Wolfe K.H."/>
        </authorList>
    </citation>
    <scope>NUCLEOTIDE SEQUENCE [LARGE SCALE GENOMIC DNA]</scope>
    <source>
        <strain evidence="8">ATCC MYA-139 / BCRC 22969 / CBS 8797 / CCRC 22969 / KCTC 17520 / NBRC 10181 / NCYC 3082</strain>
    </source>
</reference>
<feature type="compositionally biased region" description="Low complexity" evidence="5">
    <location>
        <begin position="240"/>
        <end position="252"/>
    </location>
</feature>
<dbReference type="GO" id="GO:0008270">
    <property type="term" value="F:zinc ion binding"/>
    <property type="evidence" value="ECO:0007669"/>
    <property type="project" value="UniProtKB-KW"/>
</dbReference>
<dbReference type="InterPro" id="IPR046341">
    <property type="entry name" value="SET_dom_sf"/>
</dbReference>
<dbReference type="SUPFAM" id="SSF82199">
    <property type="entry name" value="SET domain"/>
    <property type="match status" value="1"/>
</dbReference>
<evidence type="ECO:0000313" key="7">
    <source>
        <dbReference type="EMBL" id="CCK68613.1"/>
    </source>
</evidence>
<dbReference type="GO" id="GO:0034967">
    <property type="term" value="C:Set3 complex"/>
    <property type="evidence" value="ECO:0007669"/>
    <property type="project" value="TreeGrafter"/>
</dbReference>
<dbReference type="RefSeq" id="XP_022462859.1">
    <property type="nucleotide sequence ID" value="XM_022611452.1"/>
</dbReference>
<evidence type="ECO:0000259" key="6">
    <source>
        <dbReference type="PROSITE" id="PS50280"/>
    </source>
</evidence>
<evidence type="ECO:0000256" key="2">
    <source>
        <dbReference type="ARBA" id="ARBA00022771"/>
    </source>
</evidence>
<dbReference type="EMBL" id="HE978315">
    <property type="protein sequence ID" value="CCK68613.1"/>
    <property type="molecule type" value="Genomic_DNA"/>
</dbReference>
<feature type="region of interest" description="Disordered" evidence="5">
    <location>
        <begin position="55"/>
        <end position="86"/>
    </location>
</feature>
<keyword evidence="2" id="KW-0863">Zinc-finger</keyword>
<feature type="compositionally biased region" description="Polar residues" evidence="5">
    <location>
        <begin position="224"/>
        <end position="233"/>
    </location>
</feature>
<evidence type="ECO:0000256" key="3">
    <source>
        <dbReference type="ARBA" id="ARBA00022833"/>
    </source>
</evidence>
<keyword evidence="1" id="KW-0479">Metal-binding</keyword>
<dbReference type="InterPro" id="IPR001214">
    <property type="entry name" value="SET_dom"/>
</dbReference>
<keyword evidence="8" id="KW-1185">Reference proteome</keyword>
<dbReference type="SMART" id="SM00249">
    <property type="entry name" value="PHD"/>
    <property type="match status" value="1"/>
</dbReference>
<evidence type="ECO:0000256" key="4">
    <source>
        <dbReference type="ARBA" id="ARBA00022853"/>
    </source>
</evidence>
<name>J7RGE4_HUIN7</name>
<feature type="domain" description="SET" evidence="6">
    <location>
        <begin position="319"/>
        <end position="444"/>
    </location>
</feature>